<dbReference type="GO" id="GO:0008716">
    <property type="term" value="F:D-alanine-D-alanine ligase activity"/>
    <property type="evidence" value="ECO:0007669"/>
    <property type="project" value="UniProtKB-UniRule"/>
</dbReference>
<dbReference type="InterPro" id="IPR005905">
    <property type="entry name" value="D_ala_D_ala"/>
</dbReference>
<comment type="subcellular location">
    <subcellularLocation>
        <location evidence="2 16">Cytoplasm</location>
    </subcellularLocation>
</comment>
<comment type="pathway">
    <text evidence="16">Cell wall biogenesis; peptidoglycan biosynthesis.</text>
</comment>
<dbReference type="InterPro" id="IPR013815">
    <property type="entry name" value="ATP_grasp_subdomain_1"/>
</dbReference>
<keyword evidence="7 18" id="KW-0479">Metal-binding</keyword>
<evidence type="ECO:0000256" key="5">
    <source>
        <dbReference type="ARBA" id="ARBA00022490"/>
    </source>
</evidence>
<dbReference type="NCBIfam" id="TIGR01205">
    <property type="entry name" value="D_ala_D_alaTIGR"/>
    <property type="match status" value="1"/>
</dbReference>
<dbReference type="GO" id="GO:0009252">
    <property type="term" value="P:peptidoglycan biosynthetic process"/>
    <property type="evidence" value="ECO:0007669"/>
    <property type="project" value="UniProtKB-UniRule"/>
</dbReference>
<dbReference type="SUPFAM" id="SSF52440">
    <property type="entry name" value="PreATP-grasp domain"/>
    <property type="match status" value="1"/>
</dbReference>
<feature type="active site" evidence="17">
    <location>
        <position position="280"/>
    </location>
</feature>
<dbReference type="GO" id="GO:0071555">
    <property type="term" value="P:cell wall organization"/>
    <property type="evidence" value="ECO:0007669"/>
    <property type="project" value="UniProtKB-KW"/>
</dbReference>
<dbReference type="InterPro" id="IPR016185">
    <property type="entry name" value="PreATP-grasp_dom_sf"/>
</dbReference>
<evidence type="ECO:0000256" key="18">
    <source>
        <dbReference type="PIRSR" id="PIRSR039102-3"/>
    </source>
</evidence>
<evidence type="ECO:0000256" key="8">
    <source>
        <dbReference type="ARBA" id="ARBA00022741"/>
    </source>
</evidence>
<feature type="binding site" evidence="18">
    <location>
        <position position="269"/>
    </location>
    <ligand>
        <name>Mg(2+)</name>
        <dbReference type="ChEBI" id="CHEBI:18420"/>
        <label>1</label>
    </ligand>
</feature>
<dbReference type="GO" id="GO:0005737">
    <property type="term" value="C:cytoplasm"/>
    <property type="evidence" value="ECO:0007669"/>
    <property type="project" value="UniProtKB-SubCell"/>
</dbReference>
<dbReference type="InterPro" id="IPR011761">
    <property type="entry name" value="ATP-grasp"/>
</dbReference>
<dbReference type="EC" id="6.3.2.4" evidence="4 16"/>
<evidence type="ECO:0000256" key="1">
    <source>
        <dbReference type="ARBA" id="ARBA00001936"/>
    </source>
</evidence>
<feature type="binding site" evidence="18">
    <location>
        <position position="269"/>
    </location>
    <ligand>
        <name>Mg(2+)</name>
        <dbReference type="ChEBI" id="CHEBI:18420"/>
        <label>2</label>
    </ligand>
</feature>
<keyword evidence="5 16" id="KW-0963">Cytoplasm</keyword>
<dbReference type="Proteomes" id="UP000811899">
    <property type="component" value="Unassembled WGS sequence"/>
</dbReference>
<dbReference type="Gene3D" id="3.30.1490.20">
    <property type="entry name" value="ATP-grasp fold, A domain"/>
    <property type="match status" value="1"/>
</dbReference>
<dbReference type="GO" id="GO:0005524">
    <property type="term" value="F:ATP binding"/>
    <property type="evidence" value="ECO:0007669"/>
    <property type="project" value="UniProtKB-UniRule"/>
</dbReference>
<comment type="cofactor">
    <cofactor evidence="18">
        <name>Mg(2+)</name>
        <dbReference type="ChEBI" id="CHEBI:18420"/>
    </cofactor>
    <cofactor evidence="18">
        <name>Mn(2+)</name>
        <dbReference type="ChEBI" id="CHEBI:29035"/>
    </cofactor>
    <text evidence="18">Binds 2 magnesium or manganese ions per subunit.</text>
</comment>
<feature type="domain" description="ATP-grasp" evidence="20">
    <location>
        <begin position="107"/>
        <end position="302"/>
    </location>
</feature>
<comment type="similarity">
    <text evidence="3 16">Belongs to the D-alanine--D-alanine ligase family.</text>
</comment>
<feature type="active site" evidence="17">
    <location>
        <position position="149"/>
    </location>
</feature>
<keyword evidence="8 19" id="KW-0547">Nucleotide-binding</keyword>
<evidence type="ECO:0000256" key="15">
    <source>
        <dbReference type="ARBA" id="ARBA00047614"/>
    </source>
</evidence>
<evidence type="ECO:0000256" key="16">
    <source>
        <dbReference type="HAMAP-Rule" id="MF_00047"/>
    </source>
</evidence>
<dbReference type="PANTHER" id="PTHR23132">
    <property type="entry name" value="D-ALANINE--D-ALANINE LIGASE"/>
    <property type="match status" value="1"/>
</dbReference>
<dbReference type="PROSITE" id="PS00844">
    <property type="entry name" value="DALA_DALA_LIGASE_2"/>
    <property type="match status" value="1"/>
</dbReference>
<evidence type="ECO:0000256" key="17">
    <source>
        <dbReference type="PIRSR" id="PIRSR039102-1"/>
    </source>
</evidence>
<evidence type="ECO:0000256" key="19">
    <source>
        <dbReference type="PROSITE-ProRule" id="PRU00409"/>
    </source>
</evidence>
<feature type="active site" evidence="17">
    <location>
        <position position="21"/>
    </location>
</feature>
<keyword evidence="9 19" id="KW-0067">ATP-binding</keyword>
<evidence type="ECO:0000256" key="2">
    <source>
        <dbReference type="ARBA" id="ARBA00004496"/>
    </source>
</evidence>
<evidence type="ECO:0000256" key="14">
    <source>
        <dbReference type="ARBA" id="ARBA00023316"/>
    </source>
</evidence>
<keyword evidence="22" id="KW-1185">Reference proteome</keyword>
<comment type="catalytic activity">
    <reaction evidence="15 16">
        <text>2 D-alanine + ATP = D-alanyl-D-alanine + ADP + phosphate + H(+)</text>
        <dbReference type="Rhea" id="RHEA:11224"/>
        <dbReference type="ChEBI" id="CHEBI:15378"/>
        <dbReference type="ChEBI" id="CHEBI:30616"/>
        <dbReference type="ChEBI" id="CHEBI:43474"/>
        <dbReference type="ChEBI" id="CHEBI:57416"/>
        <dbReference type="ChEBI" id="CHEBI:57822"/>
        <dbReference type="ChEBI" id="CHEBI:456216"/>
        <dbReference type="EC" id="6.3.2.4"/>
    </reaction>
</comment>
<dbReference type="NCBIfam" id="NF002528">
    <property type="entry name" value="PRK01966.1-4"/>
    <property type="match status" value="1"/>
</dbReference>
<evidence type="ECO:0000256" key="6">
    <source>
        <dbReference type="ARBA" id="ARBA00022598"/>
    </source>
</evidence>
<organism evidence="21 22">
    <name type="scientific">Geoanaerobacter pelophilus</name>
    <dbReference type="NCBI Taxonomy" id="60036"/>
    <lineage>
        <taxon>Bacteria</taxon>
        <taxon>Pseudomonadati</taxon>
        <taxon>Thermodesulfobacteriota</taxon>
        <taxon>Desulfuromonadia</taxon>
        <taxon>Geobacterales</taxon>
        <taxon>Geobacteraceae</taxon>
        <taxon>Geoanaerobacter</taxon>
    </lineage>
</organism>
<accession>A0AAW4L0W6</accession>
<evidence type="ECO:0000313" key="22">
    <source>
        <dbReference type="Proteomes" id="UP000811899"/>
    </source>
</evidence>
<dbReference type="Pfam" id="PF07478">
    <property type="entry name" value="Dala_Dala_lig_C"/>
    <property type="match status" value="1"/>
</dbReference>
<dbReference type="RefSeq" id="WP_214170583.1">
    <property type="nucleotide sequence ID" value="NZ_JAHCVJ010000002.1"/>
</dbReference>
<comment type="caution">
    <text evidence="21">The sequence shown here is derived from an EMBL/GenBank/DDBJ whole genome shotgun (WGS) entry which is preliminary data.</text>
</comment>
<evidence type="ECO:0000256" key="13">
    <source>
        <dbReference type="ARBA" id="ARBA00023211"/>
    </source>
</evidence>
<sequence>MDRATVKNKKIGVLMGGLSAEREVSLNSGKAVHAALIERGYNAVAIDVGRDIAARLVAEGIEVAFICLHGRLGEDGTIQGLLEVMGIPYTGSGVLASALAMNKTVAKVVFSANGLTVAPYVVLRNSDSFNEEYAGFGFPLVVKPSQEGSSVGVSIVRKQEELLPALKEALKYDDEILVEQYIKGREIQVAILAEQALGAIEIVPKREFYDFQAKYTAGMAEHICPAPLEKTLYEKVLRLGELAHRVLGCSGYSRVDFLVTAEGECFLLEVNTLPGMTALSLMPEIAQTAGFGFADLVEEIVSSAALKIKSQGN</sequence>
<dbReference type="PROSITE" id="PS50975">
    <property type="entry name" value="ATP_GRASP"/>
    <property type="match status" value="1"/>
</dbReference>
<feature type="binding site" evidence="18">
    <location>
        <position position="271"/>
    </location>
    <ligand>
        <name>Mg(2+)</name>
        <dbReference type="ChEBI" id="CHEBI:18420"/>
        <label>2</label>
    </ligand>
</feature>
<dbReference type="Pfam" id="PF01820">
    <property type="entry name" value="Dala_Dala_lig_N"/>
    <property type="match status" value="1"/>
</dbReference>
<dbReference type="SUPFAM" id="SSF56059">
    <property type="entry name" value="Glutathione synthetase ATP-binding domain-like"/>
    <property type="match status" value="1"/>
</dbReference>
<dbReference type="PROSITE" id="PS00843">
    <property type="entry name" value="DALA_DALA_LIGASE_1"/>
    <property type="match status" value="1"/>
</dbReference>
<evidence type="ECO:0000256" key="3">
    <source>
        <dbReference type="ARBA" id="ARBA00010871"/>
    </source>
</evidence>
<keyword evidence="11 16" id="KW-0133">Cell shape</keyword>
<name>A0AAW4L0W6_9BACT</name>
<evidence type="ECO:0000256" key="11">
    <source>
        <dbReference type="ARBA" id="ARBA00022960"/>
    </source>
</evidence>
<keyword evidence="13 18" id="KW-0464">Manganese</keyword>
<dbReference type="PANTHER" id="PTHR23132:SF23">
    <property type="entry name" value="D-ALANINE--D-ALANINE LIGASE B"/>
    <property type="match status" value="1"/>
</dbReference>
<evidence type="ECO:0000256" key="10">
    <source>
        <dbReference type="ARBA" id="ARBA00022842"/>
    </source>
</evidence>
<dbReference type="Gene3D" id="3.40.50.20">
    <property type="match status" value="1"/>
</dbReference>
<evidence type="ECO:0000256" key="9">
    <source>
        <dbReference type="ARBA" id="ARBA00022840"/>
    </source>
</evidence>
<dbReference type="GO" id="GO:0046872">
    <property type="term" value="F:metal ion binding"/>
    <property type="evidence" value="ECO:0007669"/>
    <property type="project" value="UniProtKB-KW"/>
</dbReference>
<comment type="function">
    <text evidence="16">Cell wall formation.</text>
</comment>
<dbReference type="PIRSF" id="PIRSF039102">
    <property type="entry name" value="Ddl/VanB"/>
    <property type="match status" value="1"/>
</dbReference>
<dbReference type="AlphaFoldDB" id="A0AAW4L0W6"/>
<comment type="cofactor">
    <cofactor evidence="1">
        <name>Mn(2+)</name>
        <dbReference type="ChEBI" id="CHEBI:29035"/>
    </cofactor>
</comment>
<dbReference type="InterPro" id="IPR000291">
    <property type="entry name" value="D-Ala_lig_Van_CS"/>
</dbReference>
<dbReference type="GO" id="GO:0008360">
    <property type="term" value="P:regulation of cell shape"/>
    <property type="evidence" value="ECO:0007669"/>
    <property type="project" value="UniProtKB-KW"/>
</dbReference>
<keyword evidence="6 16" id="KW-0436">Ligase</keyword>
<dbReference type="NCBIfam" id="NF002378">
    <property type="entry name" value="PRK01372.1"/>
    <property type="match status" value="1"/>
</dbReference>
<keyword evidence="12 16" id="KW-0573">Peptidoglycan synthesis</keyword>
<dbReference type="EMBL" id="JAHCVJ010000002">
    <property type="protein sequence ID" value="MBT0663797.1"/>
    <property type="molecule type" value="Genomic_DNA"/>
</dbReference>
<dbReference type="Gene3D" id="3.30.470.20">
    <property type="entry name" value="ATP-grasp fold, B domain"/>
    <property type="match status" value="1"/>
</dbReference>
<evidence type="ECO:0000256" key="12">
    <source>
        <dbReference type="ARBA" id="ARBA00022984"/>
    </source>
</evidence>
<keyword evidence="14 16" id="KW-0961">Cell wall biogenesis/degradation</keyword>
<gene>
    <name evidence="16" type="primary">ddl</name>
    <name evidence="21" type="ORF">KI809_05725</name>
</gene>
<dbReference type="FunFam" id="3.30.470.20:FF:000008">
    <property type="entry name" value="D-alanine--D-alanine ligase"/>
    <property type="match status" value="1"/>
</dbReference>
<evidence type="ECO:0000313" key="21">
    <source>
        <dbReference type="EMBL" id="MBT0663797.1"/>
    </source>
</evidence>
<dbReference type="HAMAP" id="MF_00047">
    <property type="entry name" value="Dala_Dala_lig"/>
    <property type="match status" value="1"/>
</dbReference>
<dbReference type="InterPro" id="IPR011095">
    <property type="entry name" value="Dala_Dala_lig_C"/>
</dbReference>
<evidence type="ECO:0000256" key="7">
    <source>
        <dbReference type="ARBA" id="ARBA00022723"/>
    </source>
</evidence>
<dbReference type="InterPro" id="IPR011127">
    <property type="entry name" value="Dala_Dala_lig_N"/>
</dbReference>
<reference evidence="21 22" key="1">
    <citation type="submission" date="2021-05" db="EMBL/GenBank/DDBJ databases">
        <title>The draft genome of Geobacter pelophilus DSM 12255.</title>
        <authorList>
            <person name="Xu Z."/>
            <person name="Masuda Y."/>
            <person name="Itoh H."/>
            <person name="Senoo K."/>
        </authorList>
    </citation>
    <scope>NUCLEOTIDE SEQUENCE [LARGE SCALE GENOMIC DNA]</scope>
    <source>
        <strain evidence="21 22">DSM 12255</strain>
    </source>
</reference>
<proteinExistence type="inferred from homology"/>
<keyword evidence="10 18" id="KW-0460">Magnesium</keyword>
<evidence type="ECO:0000256" key="4">
    <source>
        <dbReference type="ARBA" id="ARBA00012216"/>
    </source>
</evidence>
<feature type="binding site" evidence="18">
    <location>
        <position position="256"/>
    </location>
    <ligand>
        <name>Mg(2+)</name>
        <dbReference type="ChEBI" id="CHEBI:18420"/>
        <label>1</label>
    </ligand>
</feature>
<evidence type="ECO:0000259" key="20">
    <source>
        <dbReference type="PROSITE" id="PS50975"/>
    </source>
</evidence>
<protein>
    <recommendedName>
        <fullName evidence="4 16">D-alanine--D-alanine ligase</fullName>
        <ecNumber evidence="4 16">6.3.2.4</ecNumber>
    </recommendedName>
    <alternativeName>
        <fullName evidence="16">D-Ala-D-Ala ligase</fullName>
    </alternativeName>
    <alternativeName>
        <fullName evidence="16">D-alanylalanine synthetase</fullName>
    </alternativeName>
</protein>